<protein>
    <recommendedName>
        <fullName evidence="9">BOS complex subunit TMEM147</fullName>
    </recommendedName>
    <alternativeName>
        <fullName evidence="10">Transmembrane protein 147</fullName>
    </alternativeName>
</protein>
<dbReference type="GO" id="GO:0005886">
    <property type="term" value="C:plasma membrane"/>
    <property type="evidence" value="ECO:0007669"/>
    <property type="project" value="UniProtKB-SubCell"/>
</dbReference>
<dbReference type="InterPro" id="IPR019164">
    <property type="entry name" value="TMEM147"/>
</dbReference>
<dbReference type="AlphaFoldDB" id="A0A3M6U4W4"/>
<keyword evidence="6" id="KW-1133">Transmembrane helix</keyword>
<keyword evidence="3" id="KW-1003">Cell membrane</keyword>
<dbReference type="PANTHER" id="PTHR12869">
    <property type="entry name" value="SMALL SEVEN TRANSMEMBRANE DOMAIN-CONTAINING PROTEIN"/>
    <property type="match status" value="1"/>
</dbReference>
<evidence type="ECO:0000313" key="12">
    <source>
        <dbReference type="Proteomes" id="UP000275408"/>
    </source>
</evidence>
<dbReference type="OrthoDB" id="9993532at2759"/>
<evidence type="ECO:0000256" key="8">
    <source>
        <dbReference type="ARBA" id="ARBA00034739"/>
    </source>
</evidence>
<evidence type="ECO:0000256" key="6">
    <source>
        <dbReference type="ARBA" id="ARBA00022989"/>
    </source>
</evidence>
<dbReference type="GO" id="GO:0005789">
    <property type="term" value="C:endoplasmic reticulum membrane"/>
    <property type="evidence" value="ECO:0007669"/>
    <property type="project" value="UniProtKB-SubCell"/>
</dbReference>
<dbReference type="EMBL" id="RCHS01002246">
    <property type="protein sequence ID" value="RMX48617.1"/>
    <property type="molecule type" value="Genomic_DNA"/>
</dbReference>
<evidence type="ECO:0000313" key="11">
    <source>
        <dbReference type="EMBL" id="RMX48617.1"/>
    </source>
</evidence>
<keyword evidence="5" id="KW-0256">Endoplasmic reticulum</keyword>
<evidence type="ECO:0000256" key="5">
    <source>
        <dbReference type="ARBA" id="ARBA00022824"/>
    </source>
</evidence>
<evidence type="ECO:0000256" key="3">
    <source>
        <dbReference type="ARBA" id="ARBA00022475"/>
    </source>
</evidence>
<proteinExistence type="inferred from homology"/>
<gene>
    <name evidence="11" type="ORF">pdam_00007987</name>
</gene>
<evidence type="ECO:0000256" key="7">
    <source>
        <dbReference type="ARBA" id="ARBA00023136"/>
    </source>
</evidence>
<keyword evidence="7" id="KW-0472">Membrane</keyword>
<comment type="caution">
    <text evidence="11">The sequence shown here is derived from an EMBL/GenBank/DDBJ whole genome shotgun (WGS) entry which is preliminary data.</text>
</comment>
<evidence type="ECO:0000256" key="1">
    <source>
        <dbReference type="ARBA" id="ARBA00004477"/>
    </source>
</evidence>
<organism evidence="11 12">
    <name type="scientific">Pocillopora damicornis</name>
    <name type="common">Cauliflower coral</name>
    <name type="synonym">Millepora damicornis</name>
    <dbReference type="NCBI Taxonomy" id="46731"/>
    <lineage>
        <taxon>Eukaryota</taxon>
        <taxon>Metazoa</taxon>
        <taxon>Cnidaria</taxon>
        <taxon>Anthozoa</taxon>
        <taxon>Hexacorallia</taxon>
        <taxon>Scleractinia</taxon>
        <taxon>Astrocoeniina</taxon>
        <taxon>Pocilloporidae</taxon>
        <taxon>Pocillopora</taxon>
    </lineage>
</organism>
<sequence>MTLFHFGNCVALAYFPYFIVYKCSGLSEYSAFWRCVKAGAAYLVTQLCKMLVLATFFPTSDVSAGHIDFIGEFLRSTVDFADLVGLHLVMTKIAGKGELKVLVAGCFEPCNGNPILELAAIKNNFHLLHWTCCTSTVPDTNCWETDQDLKSFYCPQTNNNGNTVAQAYMILIQAFPVNSNMAFAMSKEENNSQQTGMWLGQWKKSESGGKKSTWAHSTV</sequence>
<evidence type="ECO:0000256" key="2">
    <source>
        <dbReference type="ARBA" id="ARBA00004651"/>
    </source>
</evidence>
<reference evidence="11 12" key="1">
    <citation type="journal article" date="2018" name="Sci. Rep.">
        <title>Comparative analysis of the Pocillopora damicornis genome highlights role of immune system in coral evolution.</title>
        <authorList>
            <person name="Cunning R."/>
            <person name="Bay R.A."/>
            <person name="Gillette P."/>
            <person name="Baker A.C."/>
            <person name="Traylor-Knowles N."/>
        </authorList>
    </citation>
    <scope>NUCLEOTIDE SEQUENCE [LARGE SCALE GENOMIC DNA]</scope>
    <source>
        <strain evidence="11">RSMAS</strain>
        <tissue evidence="11">Whole animal</tissue>
    </source>
</reference>
<comment type="similarity">
    <text evidence="8">Belongs to the TMEM147 family.</text>
</comment>
<evidence type="ECO:0000256" key="4">
    <source>
        <dbReference type="ARBA" id="ARBA00022692"/>
    </source>
</evidence>
<dbReference type="PANTHER" id="PTHR12869:SF0">
    <property type="entry name" value="BOS COMPLEX SUBUNIT TMEM147"/>
    <property type="match status" value="1"/>
</dbReference>
<keyword evidence="4" id="KW-0812">Transmembrane</keyword>
<dbReference type="STRING" id="46731.A0A3M6U4W4"/>
<name>A0A3M6U4W4_POCDA</name>
<dbReference type="Proteomes" id="UP000275408">
    <property type="component" value="Unassembled WGS sequence"/>
</dbReference>
<evidence type="ECO:0000256" key="10">
    <source>
        <dbReference type="ARBA" id="ARBA00034899"/>
    </source>
</evidence>
<accession>A0A3M6U4W4</accession>
<dbReference type="Pfam" id="PF09767">
    <property type="entry name" value="DUF2053"/>
    <property type="match status" value="1"/>
</dbReference>
<evidence type="ECO:0000256" key="9">
    <source>
        <dbReference type="ARBA" id="ARBA00034846"/>
    </source>
</evidence>
<comment type="subcellular location">
    <subcellularLocation>
        <location evidence="2">Cell membrane</location>
        <topology evidence="2">Multi-pass membrane protein</topology>
    </subcellularLocation>
    <subcellularLocation>
        <location evidence="1">Endoplasmic reticulum membrane</location>
        <topology evidence="1">Multi-pass membrane protein</topology>
    </subcellularLocation>
</comment>
<keyword evidence="12" id="KW-1185">Reference proteome</keyword>